<dbReference type="EMBL" id="QAPG01000056">
    <property type="protein sequence ID" value="TDZ34113.1"/>
    <property type="molecule type" value="Genomic_DNA"/>
</dbReference>
<comment type="caution">
    <text evidence="2">The sequence shown here is derived from an EMBL/GenBank/DDBJ whole genome shotgun (WGS) entry which is preliminary data.</text>
</comment>
<name>A0A4R8QJ77_9PEZI</name>
<sequence>MTQYETGGIVTGGDFRSTSASAKESTSSRPASRRNWFHRRVAPSTWDIACMLPAWACSAQRQ</sequence>
<evidence type="ECO:0000256" key="1">
    <source>
        <dbReference type="SAM" id="MobiDB-lite"/>
    </source>
</evidence>
<evidence type="ECO:0000313" key="2">
    <source>
        <dbReference type="EMBL" id="TDZ34113.1"/>
    </source>
</evidence>
<dbReference type="AlphaFoldDB" id="A0A4R8QJ77"/>
<dbReference type="Proteomes" id="UP000295083">
    <property type="component" value="Unassembled WGS sequence"/>
</dbReference>
<reference evidence="2 3" key="1">
    <citation type="submission" date="2018-11" db="EMBL/GenBank/DDBJ databases">
        <title>Genome sequence and assembly of Colletotrichum spinosum.</title>
        <authorList>
            <person name="Gan P."/>
            <person name="Shirasu K."/>
        </authorList>
    </citation>
    <scope>NUCLEOTIDE SEQUENCE [LARGE SCALE GENOMIC DNA]</scope>
    <source>
        <strain evidence="2 3">CBS 515.97</strain>
    </source>
</reference>
<feature type="region of interest" description="Disordered" evidence="1">
    <location>
        <begin position="1"/>
        <end position="33"/>
    </location>
</feature>
<keyword evidence="3" id="KW-1185">Reference proteome</keyword>
<evidence type="ECO:0000313" key="3">
    <source>
        <dbReference type="Proteomes" id="UP000295083"/>
    </source>
</evidence>
<accession>A0A4R8QJ77</accession>
<organism evidence="2 3">
    <name type="scientific">Colletotrichum spinosum</name>
    <dbReference type="NCBI Taxonomy" id="1347390"/>
    <lineage>
        <taxon>Eukaryota</taxon>
        <taxon>Fungi</taxon>
        <taxon>Dikarya</taxon>
        <taxon>Ascomycota</taxon>
        <taxon>Pezizomycotina</taxon>
        <taxon>Sordariomycetes</taxon>
        <taxon>Hypocreomycetidae</taxon>
        <taxon>Glomerellales</taxon>
        <taxon>Glomerellaceae</taxon>
        <taxon>Colletotrichum</taxon>
        <taxon>Colletotrichum orbiculare species complex</taxon>
    </lineage>
</organism>
<feature type="compositionally biased region" description="Low complexity" evidence="1">
    <location>
        <begin position="17"/>
        <end position="28"/>
    </location>
</feature>
<gene>
    <name evidence="2" type="ORF">C8035_v009692</name>
</gene>
<proteinExistence type="predicted"/>
<protein>
    <submittedName>
        <fullName evidence="2">Uncharacterized protein</fullName>
    </submittedName>
</protein>